<evidence type="ECO:0000259" key="9">
    <source>
        <dbReference type="PROSITE" id="PS50885"/>
    </source>
</evidence>
<dbReference type="PRINTS" id="PR00260">
    <property type="entry name" value="CHEMTRNSDUCR"/>
</dbReference>
<keyword evidence="3 7" id="KW-0472">Membrane</keyword>
<comment type="similarity">
    <text evidence="5">Belongs to the methyl-accepting chemotaxis (MCP) protein family.</text>
</comment>
<dbReference type="Gene3D" id="1.10.287.950">
    <property type="entry name" value="Methyl-accepting chemotaxis protein"/>
    <property type="match status" value="1"/>
</dbReference>
<evidence type="ECO:0000313" key="10">
    <source>
        <dbReference type="EMBL" id="MFC5986941.1"/>
    </source>
</evidence>
<keyword evidence="7" id="KW-1133">Transmembrane helix</keyword>
<dbReference type="SMART" id="SM00304">
    <property type="entry name" value="HAMP"/>
    <property type="match status" value="2"/>
</dbReference>
<name>A0ABW1IPH8_9BACL</name>
<sequence length="527" mass="57101">MSWLHNMKISTKLVSSFIIITVLLAVVGLLGLQNLKTISDDMDDMYSNRLVSVQVLSKATMDYQRIRVGIRDILILSGEQRQERISEIEGMKKGVEESVNVFRGTPLTDKDYELLSKFDMEWEAYLQLVDDAFVLANENKDDELLNLLTGDMKKAGDALKTTLDEIIDLNVGFAEQSNMDAKDAYDSSRMITIGIIVVAVAVSLLLAFGISRMITKSINKLMHIVAEIAAGDLRQDVDIKAKDEVGQLAASVNEMLENLRDLIGKTLQSAQSVAAASQQISASTEEIASGSADQSSAAQRMNELFRDLSEAVNSVAQSAEQASELSNQTVSVARQGGTIVQSSMESMETVNIQMKRLEDDSTKIGEIIEVIDEIAEQTNLLALNAAIEAARAGEQGRGFAVVADEVRKLAERSGEATKQITSIIKGMQSNTGVSVQSVSEAVQKTKQVHDSFAEIIDMVNQTATNVNEIAAASEEQSAQVNDFVHSIESIASTSEEAAAASEETASSSQSLAKLSEELNEVVSVFKI</sequence>
<dbReference type="EMBL" id="JBHSQV010000143">
    <property type="protein sequence ID" value="MFC5986941.1"/>
    <property type="molecule type" value="Genomic_DNA"/>
</dbReference>
<feature type="transmembrane region" description="Helical" evidence="7">
    <location>
        <begin position="190"/>
        <end position="210"/>
    </location>
</feature>
<evidence type="ECO:0000256" key="2">
    <source>
        <dbReference type="ARBA" id="ARBA00022475"/>
    </source>
</evidence>
<dbReference type="PROSITE" id="PS50111">
    <property type="entry name" value="CHEMOTAXIS_TRANSDUC_2"/>
    <property type="match status" value="1"/>
</dbReference>
<keyword evidence="2" id="KW-1003">Cell membrane</keyword>
<dbReference type="Pfam" id="PF00672">
    <property type="entry name" value="HAMP"/>
    <property type="match status" value="1"/>
</dbReference>
<dbReference type="InterPro" id="IPR024478">
    <property type="entry name" value="HlyB_4HB_MCP"/>
</dbReference>
<comment type="subcellular location">
    <subcellularLocation>
        <location evidence="1">Cell membrane</location>
    </subcellularLocation>
</comment>
<dbReference type="RefSeq" id="WP_379894250.1">
    <property type="nucleotide sequence ID" value="NZ_CBCSCT010000064.1"/>
</dbReference>
<dbReference type="CDD" id="cd11386">
    <property type="entry name" value="MCP_signal"/>
    <property type="match status" value="1"/>
</dbReference>
<organism evidence="10 11">
    <name type="scientific">Marinicrinis lubricantis</name>
    <dbReference type="NCBI Taxonomy" id="2086470"/>
    <lineage>
        <taxon>Bacteria</taxon>
        <taxon>Bacillati</taxon>
        <taxon>Bacillota</taxon>
        <taxon>Bacilli</taxon>
        <taxon>Bacillales</taxon>
        <taxon>Paenibacillaceae</taxon>
    </lineage>
</organism>
<evidence type="ECO:0000259" key="8">
    <source>
        <dbReference type="PROSITE" id="PS50111"/>
    </source>
</evidence>
<dbReference type="SUPFAM" id="SSF58104">
    <property type="entry name" value="Methyl-accepting chemotaxis protein (MCP) signaling domain"/>
    <property type="match status" value="1"/>
</dbReference>
<keyword evidence="4 6" id="KW-0807">Transducer</keyword>
<proteinExistence type="inferred from homology"/>
<dbReference type="PANTHER" id="PTHR32089">
    <property type="entry name" value="METHYL-ACCEPTING CHEMOTAXIS PROTEIN MCPB"/>
    <property type="match status" value="1"/>
</dbReference>
<evidence type="ECO:0000256" key="7">
    <source>
        <dbReference type="SAM" id="Phobius"/>
    </source>
</evidence>
<feature type="domain" description="HAMP" evidence="9">
    <location>
        <begin position="212"/>
        <end position="264"/>
    </location>
</feature>
<keyword evidence="7" id="KW-0812">Transmembrane</keyword>
<reference evidence="11" key="1">
    <citation type="journal article" date="2019" name="Int. J. Syst. Evol. Microbiol.">
        <title>The Global Catalogue of Microorganisms (GCM) 10K type strain sequencing project: providing services to taxonomists for standard genome sequencing and annotation.</title>
        <authorList>
            <consortium name="The Broad Institute Genomics Platform"/>
            <consortium name="The Broad Institute Genome Sequencing Center for Infectious Disease"/>
            <person name="Wu L."/>
            <person name="Ma J."/>
        </authorList>
    </citation>
    <scope>NUCLEOTIDE SEQUENCE [LARGE SCALE GENOMIC DNA]</scope>
    <source>
        <strain evidence="11">CCM 8749</strain>
    </source>
</reference>
<feature type="transmembrane region" description="Helical" evidence="7">
    <location>
        <begin position="13"/>
        <end position="32"/>
    </location>
</feature>
<dbReference type="PANTHER" id="PTHR32089:SF112">
    <property type="entry name" value="LYSOZYME-LIKE PROTEIN-RELATED"/>
    <property type="match status" value="1"/>
</dbReference>
<accession>A0ABW1IPH8</accession>
<dbReference type="Pfam" id="PF00015">
    <property type="entry name" value="MCPsignal"/>
    <property type="match status" value="1"/>
</dbReference>
<dbReference type="CDD" id="cd06225">
    <property type="entry name" value="HAMP"/>
    <property type="match status" value="1"/>
</dbReference>
<comment type="caution">
    <text evidence="10">The sequence shown here is derived from an EMBL/GenBank/DDBJ whole genome shotgun (WGS) entry which is preliminary data.</text>
</comment>
<evidence type="ECO:0000256" key="6">
    <source>
        <dbReference type="PROSITE-ProRule" id="PRU00284"/>
    </source>
</evidence>
<dbReference type="InterPro" id="IPR004090">
    <property type="entry name" value="Chemotax_Me-accpt_rcpt"/>
</dbReference>
<feature type="domain" description="Methyl-accepting transducer" evidence="8">
    <location>
        <begin position="269"/>
        <end position="512"/>
    </location>
</feature>
<keyword evidence="11" id="KW-1185">Reference proteome</keyword>
<dbReference type="InterPro" id="IPR004089">
    <property type="entry name" value="MCPsignal_dom"/>
</dbReference>
<evidence type="ECO:0000313" key="11">
    <source>
        <dbReference type="Proteomes" id="UP001596250"/>
    </source>
</evidence>
<evidence type="ECO:0000256" key="4">
    <source>
        <dbReference type="ARBA" id="ARBA00023224"/>
    </source>
</evidence>
<protein>
    <submittedName>
        <fullName evidence="10">Methyl-accepting chemotaxis protein</fullName>
    </submittedName>
</protein>
<dbReference type="SMART" id="SM00283">
    <property type="entry name" value="MA"/>
    <property type="match status" value="1"/>
</dbReference>
<evidence type="ECO:0000256" key="5">
    <source>
        <dbReference type="ARBA" id="ARBA00029447"/>
    </source>
</evidence>
<evidence type="ECO:0000256" key="3">
    <source>
        <dbReference type="ARBA" id="ARBA00023136"/>
    </source>
</evidence>
<dbReference type="InterPro" id="IPR003660">
    <property type="entry name" value="HAMP_dom"/>
</dbReference>
<gene>
    <name evidence="10" type="ORF">ACFPXP_10995</name>
</gene>
<evidence type="ECO:0000256" key="1">
    <source>
        <dbReference type="ARBA" id="ARBA00004236"/>
    </source>
</evidence>
<dbReference type="Pfam" id="PF12729">
    <property type="entry name" value="4HB_MCP_1"/>
    <property type="match status" value="1"/>
</dbReference>
<dbReference type="PROSITE" id="PS50885">
    <property type="entry name" value="HAMP"/>
    <property type="match status" value="1"/>
</dbReference>
<dbReference type="Proteomes" id="UP001596250">
    <property type="component" value="Unassembled WGS sequence"/>
</dbReference>